<dbReference type="InterPro" id="IPR002941">
    <property type="entry name" value="DNA_methylase_N4/N6"/>
</dbReference>
<dbReference type="EMBL" id="LAZR01030260">
    <property type="protein sequence ID" value="KKL57159.1"/>
    <property type="molecule type" value="Genomic_DNA"/>
</dbReference>
<evidence type="ECO:0000256" key="2">
    <source>
        <dbReference type="ARBA" id="ARBA00022603"/>
    </source>
</evidence>
<proteinExistence type="inferred from homology"/>
<dbReference type="Gene3D" id="3.40.50.150">
    <property type="entry name" value="Vaccinia Virus protein VP39"/>
    <property type="match status" value="1"/>
</dbReference>
<sequence>MDNVELMLGDCLERMAEIATGSVDLVLADPPYGTTACTWDSVIPLEPMWAQLKRVIKLNGAIVMTANQPFTSVLGASNIAWLRYAWTWKKSKVTGHLNAKIRPLKDCEDVLVFYKGQPTYNPQGLVDCDIMRHNGKSRVLVGKETPAISVASGGFSSTPFKQSKTNYPRQVLDFSSEARTVHPTQKPVALMKYLINTYTDTGETVLDFAMGSGTTGVACANLARRFIGIELDSDYFEVAKTRIENSLHEVVECG</sequence>
<keyword evidence="3" id="KW-0808">Transferase</keyword>
<reference evidence="5" key="1">
    <citation type="journal article" date="2015" name="Nature">
        <title>Complex archaea that bridge the gap between prokaryotes and eukaryotes.</title>
        <authorList>
            <person name="Spang A."/>
            <person name="Saw J.H."/>
            <person name="Jorgensen S.L."/>
            <person name="Zaremba-Niedzwiedzka K."/>
            <person name="Martijn J."/>
            <person name="Lind A.E."/>
            <person name="van Eijk R."/>
            <person name="Schleper C."/>
            <person name="Guy L."/>
            <person name="Ettema T.J."/>
        </authorList>
    </citation>
    <scope>NUCLEOTIDE SEQUENCE</scope>
</reference>
<evidence type="ECO:0000259" key="4">
    <source>
        <dbReference type="Pfam" id="PF01555"/>
    </source>
</evidence>
<keyword evidence="2" id="KW-0489">Methyltransferase</keyword>
<comment type="similarity">
    <text evidence="1">Belongs to the N(4)/N(6)-methyltransferase family.</text>
</comment>
<evidence type="ECO:0000313" key="5">
    <source>
        <dbReference type="EMBL" id="KKL57159.1"/>
    </source>
</evidence>
<name>A0A0F9D6D6_9ZZZZ</name>
<dbReference type="Pfam" id="PF01555">
    <property type="entry name" value="N6_N4_Mtase"/>
    <property type="match status" value="1"/>
</dbReference>
<protein>
    <recommendedName>
        <fullName evidence="4">DNA methylase N-4/N-6 domain-containing protein</fullName>
    </recommendedName>
</protein>
<comment type="caution">
    <text evidence="5">The sequence shown here is derived from an EMBL/GenBank/DDBJ whole genome shotgun (WGS) entry which is preliminary data.</text>
</comment>
<dbReference type="PROSITE" id="PS00092">
    <property type="entry name" value="N6_MTASE"/>
    <property type="match status" value="1"/>
</dbReference>
<dbReference type="InterPro" id="IPR001091">
    <property type="entry name" value="RM_Methyltransferase"/>
</dbReference>
<dbReference type="InterPro" id="IPR029063">
    <property type="entry name" value="SAM-dependent_MTases_sf"/>
</dbReference>
<dbReference type="AlphaFoldDB" id="A0A0F9D6D6"/>
<dbReference type="GO" id="GO:0008170">
    <property type="term" value="F:N-methyltransferase activity"/>
    <property type="evidence" value="ECO:0007669"/>
    <property type="project" value="InterPro"/>
</dbReference>
<organism evidence="5">
    <name type="scientific">marine sediment metagenome</name>
    <dbReference type="NCBI Taxonomy" id="412755"/>
    <lineage>
        <taxon>unclassified sequences</taxon>
        <taxon>metagenomes</taxon>
        <taxon>ecological metagenomes</taxon>
    </lineage>
</organism>
<evidence type="ECO:0000256" key="3">
    <source>
        <dbReference type="ARBA" id="ARBA00022679"/>
    </source>
</evidence>
<gene>
    <name evidence="5" type="ORF">LCGC14_2238200</name>
</gene>
<accession>A0A0F9D6D6</accession>
<dbReference type="InterPro" id="IPR002052">
    <property type="entry name" value="DNA_methylase_N6_adenine_CS"/>
</dbReference>
<evidence type="ECO:0000256" key="1">
    <source>
        <dbReference type="ARBA" id="ARBA00006594"/>
    </source>
</evidence>
<dbReference type="PRINTS" id="PR00508">
    <property type="entry name" value="S21N4MTFRASE"/>
</dbReference>
<feature type="domain" description="DNA methylase N-4/N-6" evidence="4">
    <location>
        <begin position="23"/>
        <end position="240"/>
    </location>
</feature>
<dbReference type="GO" id="GO:0032259">
    <property type="term" value="P:methylation"/>
    <property type="evidence" value="ECO:0007669"/>
    <property type="project" value="UniProtKB-KW"/>
</dbReference>
<dbReference type="SUPFAM" id="SSF53335">
    <property type="entry name" value="S-adenosyl-L-methionine-dependent methyltransferases"/>
    <property type="match status" value="1"/>
</dbReference>
<dbReference type="GO" id="GO:0003677">
    <property type="term" value="F:DNA binding"/>
    <property type="evidence" value="ECO:0007669"/>
    <property type="project" value="InterPro"/>
</dbReference>